<reference evidence="1 2" key="1">
    <citation type="submission" date="2015-12" db="EMBL/GenBank/DDBJ databases">
        <title>Draft genome of the nematode, Onchocerca flexuosa.</title>
        <authorList>
            <person name="Mitreva M."/>
        </authorList>
    </citation>
    <scope>NUCLEOTIDE SEQUENCE [LARGE SCALE GENOMIC DNA]</scope>
    <source>
        <strain evidence="1">Red Deer</strain>
    </source>
</reference>
<sequence length="62" mass="7415">MDYVRKLVRLISLLKVPILNIQRRPMKNCCIIRRKLLLNDFWIVGCEIHSFLNHSMFILDCA</sequence>
<gene>
    <name evidence="1" type="ORF">X798_00492</name>
</gene>
<dbReference type="EMBL" id="KZ269977">
    <property type="protein sequence ID" value="OZC12858.1"/>
    <property type="molecule type" value="Genomic_DNA"/>
</dbReference>
<keyword evidence="2" id="KW-1185">Reference proteome</keyword>
<proteinExistence type="predicted"/>
<protein>
    <submittedName>
        <fullName evidence="1">Uncharacterized protein</fullName>
    </submittedName>
</protein>
<dbReference type="AlphaFoldDB" id="A0A238C708"/>
<evidence type="ECO:0000313" key="1">
    <source>
        <dbReference type="EMBL" id="OZC12858.1"/>
    </source>
</evidence>
<dbReference type="Proteomes" id="UP000242913">
    <property type="component" value="Unassembled WGS sequence"/>
</dbReference>
<accession>A0A238C708</accession>
<evidence type="ECO:0000313" key="2">
    <source>
        <dbReference type="Proteomes" id="UP000242913"/>
    </source>
</evidence>
<organism evidence="1 2">
    <name type="scientific">Onchocerca flexuosa</name>
    <dbReference type="NCBI Taxonomy" id="387005"/>
    <lineage>
        <taxon>Eukaryota</taxon>
        <taxon>Metazoa</taxon>
        <taxon>Ecdysozoa</taxon>
        <taxon>Nematoda</taxon>
        <taxon>Chromadorea</taxon>
        <taxon>Rhabditida</taxon>
        <taxon>Spirurina</taxon>
        <taxon>Spiruromorpha</taxon>
        <taxon>Filarioidea</taxon>
        <taxon>Onchocercidae</taxon>
        <taxon>Onchocerca</taxon>
    </lineage>
</organism>
<name>A0A238C708_9BILA</name>